<sequence length="171" mass="18936">MNGATAPRTGAAELSSLVCILKSGMWLHLMFTAVGLFLVIEGCHGETVVVRNSTQFYTAVRNSSLGVIRLKNDVAVRNYYGWEKALNASELPGAQGKRKITPAKSRNLTAQGRPILDLDTRIFNRLFSGSIDLTLERLHIIFGLHLEKVTSDLDVYENLTIHSCILEIPRP</sequence>
<keyword evidence="2" id="KW-1185">Reference proteome</keyword>
<gene>
    <name evidence="1" type="ORF">OSTQU699_LOCUS7173</name>
</gene>
<accession>A0A8S1J7E6</accession>
<name>A0A8S1J7E6_9CHLO</name>
<evidence type="ECO:0000313" key="2">
    <source>
        <dbReference type="Proteomes" id="UP000708148"/>
    </source>
</evidence>
<dbReference type="EMBL" id="CAJHUC010001637">
    <property type="protein sequence ID" value="CAD7701816.1"/>
    <property type="molecule type" value="Genomic_DNA"/>
</dbReference>
<dbReference type="AlphaFoldDB" id="A0A8S1J7E6"/>
<proteinExistence type="predicted"/>
<evidence type="ECO:0000313" key="1">
    <source>
        <dbReference type="EMBL" id="CAD7701816.1"/>
    </source>
</evidence>
<comment type="caution">
    <text evidence="1">The sequence shown here is derived from an EMBL/GenBank/DDBJ whole genome shotgun (WGS) entry which is preliminary data.</text>
</comment>
<feature type="non-terminal residue" evidence="1">
    <location>
        <position position="171"/>
    </location>
</feature>
<organism evidence="1 2">
    <name type="scientific">Ostreobium quekettii</name>
    <dbReference type="NCBI Taxonomy" id="121088"/>
    <lineage>
        <taxon>Eukaryota</taxon>
        <taxon>Viridiplantae</taxon>
        <taxon>Chlorophyta</taxon>
        <taxon>core chlorophytes</taxon>
        <taxon>Ulvophyceae</taxon>
        <taxon>TCBD clade</taxon>
        <taxon>Bryopsidales</taxon>
        <taxon>Ostreobineae</taxon>
        <taxon>Ostreobiaceae</taxon>
        <taxon>Ostreobium</taxon>
    </lineage>
</organism>
<dbReference type="Proteomes" id="UP000708148">
    <property type="component" value="Unassembled WGS sequence"/>
</dbReference>
<reference evidence="1" key="1">
    <citation type="submission" date="2020-12" db="EMBL/GenBank/DDBJ databases">
        <authorList>
            <person name="Iha C."/>
        </authorList>
    </citation>
    <scope>NUCLEOTIDE SEQUENCE</scope>
</reference>
<protein>
    <submittedName>
        <fullName evidence="1">Uncharacterized protein</fullName>
    </submittedName>
</protein>